<comment type="similarity">
    <text evidence="2">Belongs to the ABC transporter superfamily. ABCB family. Multidrug resistance exporter (TC 3.A.1.201) subfamily.</text>
</comment>
<reference evidence="17 18" key="1">
    <citation type="journal article" date="2019" name="Sci. Rep.">
        <title>Orb-weaving spider Araneus ventricosus genome elucidates the spidroin gene catalogue.</title>
        <authorList>
            <person name="Kono N."/>
            <person name="Nakamura H."/>
            <person name="Ohtoshi R."/>
            <person name="Moran D.A.P."/>
            <person name="Shinohara A."/>
            <person name="Yoshida Y."/>
            <person name="Fujiwara M."/>
            <person name="Mori M."/>
            <person name="Tomita M."/>
            <person name="Arakawa K."/>
        </authorList>
    </citation>
    <scope>NUCLEOTIDE SEQUENCE [LARGE SCALE GENOMIC DNA]</scope>
</reference>
<dbReference type="PANTHER" id="PTHR43394:SF18">
    <property type="entry name" value="ABC TRANSPORTER B FAMILY MEMBER 11-LIKE"/>
    <property type="match status" value="1"/>
</dbReference>
<dbReference type="Pfam" id="PF00664">
    <property type="entry name" value="ABC_membrane"/>
    <property type="match status" value="1"/>
</dbReference>
<name>A0A4Y2LYP1_ARAVE</name>
<evidence type="ECO:0000256" key="10">
    <source>
        <dbReference type="ARBA" id="ARBA00022989"/>
    </source>
</evidence>
<keyword evidence="6" id="KW-0677">Repeat</keyword>
<dbReference type="InterPro" id="IPR039421">
    <property type="entry name" value="Type_1_exporter"/>
</dbReference>
<comment type="subcellular location">
    <subcellularLocation>
        <location evidence="1">Membrane</location>
        <topology evidence="1">Multi-pass membrane protein</topology>
    </subcellularLocation>
</comment>
<dbReference type="Pfam" id="PF00005">
    <property type="entry name" value="ABC_tran"/>
    <property type="match status" value="1"/>
</dbReference>
<evidence type="ECO:0000256" key="13">
    <source>
        <dbReference type="ARBA" id="ARBA00034018"/>
    </source>
</evidence>
<evidence type="ECO:0000256" key="3">
    <source>
        <dbReference type="ARBA" id="ARBA00012191"/>
    </source>
</evidence>
<dbReference type="PANTHER" id="PTHR43394">
    <property type="entry name" value="ATP-DEPENDENT PERMEASE MDL1, MITOCHONDRIAL"/>
    <property type="match status" value="1"/>
</dbReference>
<evidence type="ECO:0000256" key="12">
    <source>
        <dbReference type="ARBA" id="ARBA00023180"/>
    </source>
</evidence>
<organism evidence="17 18">
    <name type="scientific">Araneus ventricosus</name>
    <name type="common">Orbweaver spider</name>
    <name type="synonym">Epeira ventricosa</name>
    <dbReference type="NCBI Taxonomy" id="182803"/>
    <lineage>
        <taxon>Eukaryota</taxon>
        <taxon>Metazoa</taxon>
        <taxon>Ecdysozoa</taxon>
        <taxon>Arthropoda</taxon>
        <taxon>Chelicerata</taxon>
        <taxon>Arachnida</taxon>
        <taxon>Araneae</taxon>
        <taxon>Araneomorphae</taxon>
        <taxon>Entelegynae</taxon>
        <taxon>Araneoidea</taxon>
        <taxon>Araneidae</taxon>
        <taxon>Araneus</taxon>
    </lineage>
</organism>
<dbReference type="InterPro" id="IPR003439">
    <property type="entry name" value="ABC_transporter-like_ATP-bd"/>
</dbReference>
<feature type="domain" description="ABC transmembrane type-1" evidence="16">
    <location>
        <begin position="101"/>
        <end position="387"/>
    </location>
</feature>
<evidence type="ECO:0000256" key="11">
    <source>
        <dbReference type="ARBA" id="ARBA00023136"/>
    </source>
</evidence>
<proteinExistence type="inferred from homology"/>
<evidence type="ECO:0000259" key="16">
    <source>
        <dbReference type="PROSITE" id="PS50929"/>
    </source>
</evidence>
<dbReference type="CDD" id="cd03249">
    <property type="entry name" value="ABC_MTABC3_MDL1_MDL2"/>
    <property type="match status" value="1"/>
</dbReference>
<dbReference type="FunFam" id="3.40.50.300:FF:000479">
    <property type="entry name" value="Multidrug resistance protein 1A"/>
    <property type="match status" value="1"/>
</dbReference>
<sequence length="661" mass="73646">MENGEIKEQGTHEELMTKRGLYYQLVTNQIFIDKDGPCPLEKARLSDAGTFQNLKRKKSSLHNLLKHQVSSLEQDLQEENIEPASGLRIIKESKKEWRGVVIGTLAATLTGGIMPTFAILYSEIFDTLSLTGVDLKNSAFFWSMMFLVLAGSAAVGHFFRFVGYSFASENMTSRLRFESFANILRQDIAWFDDQRHNSGKLASRLSIDIPLMQSATGFRIGLVLSSSVTLVTSIIIAFIFGWKLALALLVAMPILLASGSVQLKMLKGNQKRDAELMAKASEIASEAIENVKTVQGLTLEARFYERYVSNLLEPFTENKKKYRFYAVAYGFSQAIMFFIYAAAFRLGAYLISQNEMEAVNVYRVFFAMAFSSQTVGQWISFLPDYSKAKLSAGIIFHLINLAPNIDSKSKGGICPEVKGKIDFIDVKFRYPSRRSVQVLQGLSLSVNPGQTVALVGASGCGKSTVIALLERFYDPDYGQILMDGFDIKAMNLKHLRSQMALVSQEPVLFNCSIKENITYGIEDKISNLDIEVVARIANIHDFIKKLPQGYDTVVGERGTQLSGGQKQRIAIARALIRRPKILLLDEATSALDTESEKAVQDALDQARQGRTCIVIAHRLSTIQNADCIAVIDGGKIVEKGTHQELVNNKGIYYNLIKRQYK</sequence>
<dbReference type="GO" id="GO:0008559">
    <property type="term" value="F:ABC-type xenobiotic transporter activity"/>
    <property type="evidence" value="ECO:0007669"/>
    <property type="project" value="UniProtKB-EC"/>
</dbReference>
<evidence type="ECO:0000313" key="18">
    <source>
        <dbReference type="Proteomes" id="UP000499080"/>
    </source>
</evidence>
<keyword evidence="12" id="KW-0325">Glycoprotein</keyword>
<keyword evidence="11 14" id="KW-0472">Membrane</keyword>
<evidence type="ECO:0000256" key="8">
    <source>
        <dbReference type="ARBA" id="ARBA00022840"/>
    </source>
</evidence>
<dbReference type="GO" id="GO:0015421">
    <property type="term" value="F:ABC-type oligopeptide transporter activity"/>
    <property type="evidence" value="ECO:0007669"/>
    <property type="project" value="TreeGrafter"/>
</dbReference>
<dbReference type="GO" id="GO:0097254">
    <property type="term" value="P:renal tubular secretion"/>
    <property type="evidence" value="ECO:0007669"/>
    <property type="project" value="UniProtKB-ARBA"/>
</dbReference>
<comment type="catalytic activity">
    <reaction evidence="13">
        <text>ATP + H2O + xenobioticSide 1 = ADP + phosphate + xenobioticSide 2.</text>
        <dbReference type="EC" id="7.6.2.2"/>
    </reaction>
</comment>
<dbReference type="InterPro" id="IPR011527">
    <property type="entry name" value="ABC1_TM_dom"/>
</dbReference>
<dbReference type="GO" id="GO:0016887">
    <property type="term" value="F:ATP hydrolysis activity"/>
    <property type="evidence" value="ECO:0007669"/>
    <property type="project" value="InterPro"/>
</dbReference>
<dbReference type="OrthoDB" id="6494403at2759"/>
<dbReference type="SMART" id="SM00382">
    <property type="entry name" value="AAA"/>
    <property type="match status" value="1"/>
</dbReference>
<feature type="transmembrane region" description="Helical" evidence="14">
    <location>
        <begin position="97"/>
        <end position="120"/>
    </location>
</feature>
<keyword evidence="9" id="KW-1278">Translocase</keyword>
<dbReference type="PROSITE" id="PS50893">
    <property type="entry name" value="ABC_TRANSPORTER_2"/>
    <property type="match status" value="1"/>
</dbReference>
<keyword evidence="18" id="KW-1185">Reference proteome</keyword>
<dbReference type="GO" id="GO:0017085">
    <property type="term" value="P:response to insecticide"/>
    <property type="evidence" value="ECO:0007669"/>
    <property type="project" value="UniProtKB-ARBA"/>
</dbReference>
<evidence type="ECO:0000313" key="17">
    <source>
        <dbReference type="EMBL" id="GBN19928.1"/>
    </source>
</evidence>
<keyword evidence="4" id="KW-0813">Transport</keyword>
<feature type="transmembrane region" description="Helical" evidence="14">
    <location>
        <begin position="246"/>
        <end position="263"/>
    </location>
</feature>
<evidence type="ECO:0000256" key="1">
    <source>
        <dbReference type="ARBA" id="ARBA00004141"/>
    </source>
</evidence>
<evidence type="ECO:0000256" key="5">
    <source>
        <dbReference type="ARBA" id="ARBA00022692"/>
    </source>
</evidence>
<dbReference type="GO" id="GO:0005524">
    <property type="term" value="F:ATP binding"/>
    <property type="evidence" value="ECO:0007669"/>
    <property type="project" value="UniProtKB-KW"/>
</dbReference>
<dbReference type="FunFam" id="1.20.1560.10:FF:000121">
    <property type="entry name" value="ABC transporter B family member 9"/>
    <property type="match status" value="1"/>
</dbReference>
<evidence type="ECO:0000256" key="14">
    <source>
        <dbReference type="SAM" id="Phobius"/>
    </source>
</evidence>
<dbReference type="EC" id="7.6.2.2" evidence="3"/>
<keyword evidence="10 14" id="KW-1133">Transmembrane helix</keyword>
<keyword evidence="8" id="KW-0067">ATP-binding</keyword>
<dbReference type="InterPro" id="IPR036640">
    <property type="entry name" value="ABC1_TM_sf"/>
</dbReference>
<dbReference type="PROSITE" id="PS50929">
    <property type="entry name" value="ABC_TM1F"/>
    <property type="match status" value="1"/>
</dbReference>
<keyword evidence="7" id="KW-0547">Nucleotide-binding</keyword>
<accession>A0A4Y2LYP1</accession>
<dbReference type="Gene3D" id="3.40.50.300">
    <property type="entry name" value="P-loop containing nucleotide triphosphate hydrolases"/>
    <property type="match status" value="1"/>
</dbReference>
<dbReference type="GO" id="GO:0090374">
    <property type="term" value="P:oligopeptide export from mitochondrion"/>
    <property type="evidence" value="ECO:0007669"/>
    <property type="project" value="TreeGrafter"/>
</dbReference>
<dbReference type="PROSITE" id="PS00211">
    <property type="entry name" value="ABC_TRANSPORTER_1"/>
    <property type="match status" value="1"/>
</dbReference>
<gene>
    <name evidence="17" type="primary">ABCB4_1</name>
    <name evidence="17" type="ORF">AVEN_132405_1</name>
</gene>
<evidence type="ECO:0000256" key="6">
    <source>
        <dbReference type="ARBA" id="ARBA00022737"/>
    </source>
</evidence>
<dbReference type="InterPro" id="IPR003593">
    <property type="entry name" value="AAA+_ATPase"/>
</dbReference>
<dbReference type="CDD" id="cd18578">
    <property type="entry name" value="ABC_6TM_Pgp_ABCB1_D2_like"/>
    <property type="match status" value="1"/>
</dbReference>
<evidence type="ECO:0000256" key="4">
    <source>
        <dbReference type="ARBA" id="ARBA00022448"/>
    </source>
</evidence>
<feature type="domain" description="ABC transporter" evidence="15">
    <location>
        <begin position="421"/>
        <end position="658"/>
    </location>
</feature>
<feature type="transmembrane region" description="Helical" evidence="14">
    <location>
        <begin position="324"/>
        <end position="344"/>
    </location>
</feature>
<evidence type="ECO:0000259" key="15">
    <source>
        <dbReference type="PROSITE" id="PS50893"/>
    </source>
</evidence>
<protein>
    <recommendedName>
        <fullName evidence="3">ABC-type xenobiotic transporter</fullName>
        <ecNumber evidence="3">7.6.2.2</ecNumber>
    </recommendedName>
</protein>
<dbReference type="Gene3D" id="1.20.1560.10">
    <property type="entry name" value="ABC transporter type 1, transmembrane domain"/>
    <property type="match status" value="1"/>
</dbReference>
<feature type="transmembrane region" description="Helical" evidence="14">
    <location>
        <begin position="220"/>
        <end position="240"/>
    </location>
</feature>
<keyword evidence="5 14" id="KW-0812">Transmembrane</keyword>
<dbReference type="InterPro" id="IPR017871">
    <property type="entry name" value="ABC_transporter-like_CS"/>
</dbReference>
<dbReference type="SUPFAM" id="SSF52540">
    <property type="entry name" value="P-loop containing nucleoside triphosphate hydrolases"/>
    <property type="match status" value="1"/>
</dbReference>
<dbReference type="EMBL" id="BGPR01006543">
    <property type="protein sequence ID" value="GBN19928.1"/>
    <property type="molecule type" value="Genomic_DNA"/>
</dbReference>
<evidence type="ECO:0000256" key="9">
    <source>
        <dbReference type="ARBA" id="ARBA00022967"/>
    </source>
</evidence>
<dbReference type="AlphaFoldDB" id="A0A4Y2LYP1"/>
<dbReference type="SUPFAM" id="SSF90123">
    <property type="entry name" value="ABC transporter transmembrane region"/>
    <property type="match status" value="1"/>
</dbReference>
<dbReference type="Proteomes" id="UP000499080">
    <property type="component" value="Unassembled WGS sequence"/>
</dbReference>
<evidence type="ECO:0000256" key="7">
    <source>
        <dbReference type="ARBA" id="ARBA00022741"/>
    </source>
</evidence>
<comment type="caution">
    <text evidence="17">The sequence shown here is derived from an EMBL/GenBank/DDBJ whole genome shotgun (WGS) entry which is preliminary data.</text>
</comment>
<dbReference type="InterPro" id="IPR027417">
    <property type="entry name" value="P-loop_NTPase"/>
</dbReference>
<evidence type="ECO:0000256" key="2">
    <source>
        <dbReference type="ARBA" id="ARBA00007577"/>
    </source>
</evidence>
<feature type="transmembrane region" description="Helical" evidence="14">
    <location>
        <begin position="140"/>
        <end position="167"/>
    </location>
</feature>
<dbReference type="GO" id="GO:0005743">
    <property type="term" value="C:mitochondrial inner membrane"/>
    <property type="evidence" value="ECO:0007669"/>
    <property type="project" value="TreeGrafter"/>
</dbReference>